<evidence type="ECO:0000313" key="2">
    <source>
        <dbReference type="EMBL" id="PXY31236.1"/>
    </source>
</evidence>
<dbReference type="Pfam" id="PF03358">
    <property type="entry name" value="FMN_red"/>
    <property type="match status" value="1"/>
</dbReference>
<evidence type="ECO:0000313" key="3">
    <source>
        <dbReference type="Proteomes" id="UP000249915"/>
    </source>
</evidence>
<evidence type="ECO:0000259" key="1">
    <source>
        <dbReference type="Pfam" id="PF03358"/>
    </source>
</evidence>
<comment type="caution">
    <text evidence="2">The sequence shown here is derived from an EMBL/GenBank/DDBJ whole genome shotgun (WGS) entry which is preliminary data.</text>
</comment>
<dbReference type="InterPro" id="IPR029039">
    <property type="entry name" value="Flavoprotein-like_sf"/>
</dbReference>
<feature type="domain" description="NADPH-dependent FMN reductase-like" evidence="1">
    <location>
        <begin position="7"/>
        <end position="147"/>
    </location>
</feature>
<proteinExistence type="predicted"/>
<gene>
    <name evidence="2" type="ORF">BAY60_02180</name>
</gene>
<dbReference type="PANTHER" id="PTHR30543">
    <property type="entry name" value="CHROMATE REDUCTASE"/>
    <property type="match status" value="1"/>
</dbReference>
<reference evidence="2 3" key="1">
    <citation type="submission" date="2016-07" db="EMBL/GenBank/DDBJ databases">
        <title>Draft genome sequence of Prauserella muralis DSM 45305, isolated from a mould-covered wall in an indoor environment.</title>
        <authorList>
            <person name="Ruckert C."/>
            <person name="Albersmeier A."/>
            <person name="Jiang C.-L."/>
            <person name="Jiang Y."/>
            <person name="Kalinowski J."/>
            <person name="Schneider O."/>
            <person name="Winkler A."/>
            <person name="Zotchev S.B."/>
        </authorList>
    </citation>
    <scope>NUCLEOTIDE SEQUENCE [LARGE SCALE GENOMIC DNA]</scope>
    <source>
        <strain evidence="2 3">DSM 45305</strain>
    </source>
</reference>
<sequence length="204" mass="21113">MTSQSAMRVLGIGGSLREGSQSERALRIALAGAEEAGAQTVALAGSALSLPFYDAAVAERSAEALALVEAVRTADGVIVVSPGYHGALSGLVKNALDYVEDLRSDVRPYLHGRAVGLIAVANGWQAAVTTLDQLRTIAHALRGWPTPLGGTVNTAEVKFDEAGGASDSRVADKLRLIGRQVAEFGHSRRAWDGVSPDAGVGTPE</sequence>
<dbReference type="SUPFAM" id="SSF52218">
    <property type="entry name" value="Flavoproteins"/>
    <property type="match status" value="1"/>
</dbReference>
<dbReference type="Proteomes" id="UP000249915">
    <property type="component" value="Unassembled WGS sequence"/>
</dbReference>
<dbReference type="GO" id="GO:0016491">
    <property type="term" value="F:oxidoreductase activity"/>
    <property type="evidence" value="ECO:0007669"/>
    <property type="project" value="InterPro"/>
</dbReference>
<dbReference type="AlphaFoldDB" id="A0A2V4B7V3"/>
<dbReference type="GO" id="GO:0005829">
    <property type="term" value="C:cytosol"/>
    <property type="evidence" value="ECO:0007669"/>
    <property type="project" value="TreeGrafter"/>
</dbReference>
<organism evidence="2 3">
    <name type="scientific">Prauserella muralis</name>
    <dbReference type="NCBI Taxonomy" id="588067"/>
    <lineage>
        <taxon>Bacteria</taxon>
        <taxon>Bacillati</taxon>
        <taxon>Actinomycetota</taxon>
        <taxon>Actinomycetes</taxon>
        <taxon>Pseudonocardiales</taxon>
        <taxon>Pseudonocardiaceae</taxon>
        <taxon>Prauserella</taxon>
    </lineage>
</organism>
<dbReference type="RefSeq" id="WP_112279265.1">
    <property type="nucleotide sequence ID" value="NZ_MASW01000001.1"/>
</dbReference>
<dbReference type="InterPro" id="IPR005025">
    <property type="entry name" value="FMN_Rdtase-like_dom"/>
</dbReference>
<protein>
    <submittedName>
        <fullName evidence="2">FMN reductase</fullName>
    </submittedName>
</protein>
<dbReference type="EMBL" id="MASW01000001">
    <property type="protein sequence ID" value="PXY31236.1"/>
    <property type="molecule type" value="Genomic_DNA"/>
</dbReference>
<dbReference type="Gene3D" id="3.40.50.360">
    <property type="match status" value="1"/>
</dbReference>
<dbReference type="PANTHER" id="PTHR30543:SF21">
    <property type="entry name" value="NAD(P)H-DEPENDENT FMN REDUCTASE LOT6"/>
    <property type="match status" value="1"/>
</dbReference>
<name>A0A2V4B7V3_9PSEU</name>
<dbReference type="OrthoDB" id="9812295at2"/>
<accession>A0A2V4B7V3</accession>
<dbReference type="GO" id="GO:0010181">
    <property type="term" value="F:FMN binding"/>
    <property type="evidence" value="ECO:0007669"/>
    <property type="project" value="TreeGrafter"/>
</dbReference>
<dbReference type="InterPro" id="IPR050712">
    <property type="entry name" value="NAD(P)H-dep_reductase"/>
</dbReference>
<keyword evidence="3" id="KW-1185">Reference proteome</keyword>